<dbReference type="RefSeq" id="WP_026746538.1">
    <property type="nucleotide sequence ID" value="NZ_AP019823.1"/>
</dbReference>
<sequence>MKNFGLTRESHYKSKINWARKLIDVDLSLEDYDNDEGINSSYLLLDILVKNSEKLAEEFKEKIIEEVKIDDFEKLDIKVLILYSTKFKFFYENGNNLISLSGRVKELFSLEEDKEDEYLEQIEESVKIEILEKNKDFIEDKILGLLIKDEDDLGYAGNIELPDGKKVNLCLNYDEEENTMEDLEKTIQNGRKVLENIKDLYKKIYDGYVEYTLEMAQDWWKDNGFDDDVLSYLDRFLDKESAEKMKNGELTEKAYRKMIYLTDISVDFEETLSVIAYDGEWIFGGHYIYLEGNIEGEFNYGDI</sequence>
<feature type="coiled-coil region" evidence="1">
    <location>
        <begin position="166"/>
        <end position="200"/>
    </location>
</feature>
<evidence type="ECO:0000259" key="2">
    <source>
        <dbReference type="Pfam" id="PF10020"/>
    </source>
</evidence>
<dbReference type="AlphaFoldDB" id="A0A510JG65"/>
<reference evidence="3 4" key="1">
    <citation type="submission" date="2019-07" db="EMBL/GenBank/DDBJ databases">
        <title>Complete Genome Sequence of Leptotrichia hofstadii Strain JCM16775.</title>
        <authorList>
            <person name="Watanabe S."/>
            <person name="Cui L."/>
        </authorList>
    </citation>
    <scope>NUCLEOTIDE SEQUENCE [LARGE SCALE GENOMIC DNA]</scope>
    <source>
        <strain evidence="3 4">JCM16775</strain>
    </source>
</reference>
<name>A0A510JG65_9FUSO</name>
<dbReference type="EMBL" id="AP019823">
    <property type="protein sequence ID" value="BBM38319.1"/>
    <property type="molecule type" value="Genomic_DNA"/>
</dbReference>
<dbReference type="OrthoDB" id="1151029at2"/>
<keyword evidence="4" id="KW-1185">Reference proteome</keyword>
<keyword evidence="1" id="KW-0175">Coiled coil</keyword>
<evidence type="ECO:0000313" key="3">
    <source>
        <dbReference type="EMBL" id="BBM38319.1"/>
    </source>
</evidence>
<dbReference type="Proteomes" id="UP000321892">
    <property type="component" value="Chromosome"/>
</dbReference>
<proteinExistence type="predicted"/>
<gene>
    <name evidence="3" type="ORF">JCM16775_1027</name>
</gene>
<feature type="domain" description="DUF2262" evidence="2">
    <location>
        <begin position="140"/>
        <end position="299"/>
    </location>
</feature>
<evidence type="ECO:0000256" key="1">
    <source>
        <dbReference type="SAM" id="Coils"/>
    </source>
</evidence>
<dbReference type="Pfam" id="PF10020">
    <property type="entry name" value="DUF2262"/>
    <property type="match status" value="1"/>
</dbReference>
<organism evidence="3 4">
    <name type="scientific">Leptotrichia hofstadii</name>
    <dbReference type="NCBI Taxonomy" id="157688"/>
    <lineage>
        <taxon>Bacteria</taxon>
        <taxon>Fusobacteriati</taxon>
        <taxon>Fusobacteriota</taxon>
        <taxon>Fusobacteriia</taxon>
        <taxon>Fusobacteriales</taxon>
        <taxon>Leptotrichiaceae</taxon>
        <taxon>Leptotrichia</taxon>
    </lineage>
</organism>
<dbReference type="InterPro" id="IPR019260">
    <property type="entry name" value="DUF2262"/>
</dbReference>
<protein>
    <recommendedName>
        <fullName evidence="2">DUF2262 domain-containing protein</fullName>
    </recommendedName>
</protein>
<evidence type="ECO:0000313" key="4">
    <source>
        <dbReference type="Proteomes" id="UP000321892"/>
    </source>
</evidence>
<dbReference type="KEGG" id="lhf:JCM16775_1027"/>
<accession>A0A510JG65</accession>